<dbReference type="InterPro" id="IPR026841">
    <property type="entry name" value="Aur1/Ipt1"/>
</dbReference>
<feature type="transmembrane region" description="Helical" evidence="1">
    <location>
        <begin position="6"/>
        <end position="26"/>
    </location>
</feature>
<name>A0A917HMW5_9BACL</name>
<evidence type="ECO:0000256" key="1">
    <source>
        <dbReference type="SAM" id="Phobius"/>
    </source>
</evidence>
<dbReference type="Pfam" id="PF14378">
    <property type="entry name" value="PAP2_3"/>
    <property type="match status" value="1"/>
</dbReference>
<feature type="transmembrane region" description="Helical" evidence="1">
    <location>
        <begin position="47"/>
        <end position="65"/>
    </location>
</feature>
<sequence>MILFQTMGSVAVYTALAAFMLIWLGAGLNPFAASAKFIRSLIISKRYAFHFFALIIILLCNKMELRIESQLITQYNFTALFHALEGNIVHSIQQLFHHKWLTPFLSFMYIVVFQALMLSSLAVYTIQERGRNSHRLYYATCYAIMLNYFVAIPFFLFFPVQEVWSYQDSGATFFLLEAFPSFESQYRLLSGLDNCFPSLHTSMSVTLAILACSSANRRWAAIVCSCSAVILFSIFYLGIHWITDMLGGLTLGVFASTAGLKLSEWSAYAKRKPVI</sequence>
<dbReference type="SMART" id="SM00014">
    <property type="entry name" value="acidPPc"/>
    <property type="match status" value="1"/>
</dbReference>
<dbReference type="Gene3D" id="1.20.144.10">
    <property type="entry name" value="Phosphatidic acid phosphatase type 2/haloperoxidase"/>
    <property type="match status" value="1"/>
</dbReference>
<keyword evidence="4" id="KW-1185">Reference proteome</keyword>
<keyword evidence="1" id="KW-0472">Membrane</keyword>
<dbReference type="SUPFAM" id="SSF48317">
    <property type="entry name" value="Acid phosphatase/Vanadium-dependent haloperoxidase"/>
    <property type="match status" value="1"/>
</dbReference>
<evidence type="ECO:0000259" key="2">
    <source>
        <dbReference type="SMART" id="SM00014"/>
    </source>
</evidence>
<dbReference type="InterPro" id="IPR036938">
    <property type="entry name" value="PAP2/HPO_sf"/>
</dbReference>
<dbReference type="Proteomes" id="UP000600247">
    <property type="component" value="Unassembled WGS sequence"/>
</dbReference>
<dbReference type="EMBL" id="BMHY01000012">
    <property type="protein sequence ID" value="GGG83538.1"/>
    <property type="molecule type" value="Genomic_DNA"/>
</dbReference>
<feature type="transmembrane region" description="Helical" evidence="1">
    <location>
        <begin position="104"/>
        <end position="124"/>
    </location>
</feature>
<proteinExistence type="predicted"/>
<dbReference type="GO" id="GO:0016020">
    <property type="term" value="C:membrane"/>
    <property type="evidence" value="ECO:0007669"/>
    <property type="project" value="UniProtKB-SubCell"/>
</dbReference>
<evidence type="ECO:0000313" key="3">
    <source>
        <dbReference type="EMBL" id="GGG83538.1"/>
    </source>
</evidence>
<dbReference type="RefSeq" id="WP_188892017.1">
    <property type="nucleotide sequence ID" value="NZ_BMHY01000012.1"/>
</dbReference>
<evidence type="ECO:0000313" key="4">
    <source>
        <dbReference type="Proteomes" id="UP000600247"/>
    </source>
</evidence>
<feature type="transmembrane region" description="Helical" evidence="1">
    <location>
        <begin position="196"/>
        <end position="212"/>
    </location>
</feature>
<feature type="transmembrane region" description="Helical" evidence="1">
    <location>
        <begin position="136"/>
        <end position="158"/>
    </location>
</feature>
<protein>
    <recommendedName>
        <fullName evidence="2">Phosphatidic acid phosphatase type 2/haloperoxidase domain-containing protein</fullName>
    </recommendedName>
</protein>
<feature type="domain" description="Phosphatidic acid phosphatase type 2/haloperoxidase" evidence="2">
    <location>
        <begin position="152"/>
        <end position="260"/>
    </location>
</feature>
<organism evidence="3 4">
    <name type="scientific">Paenibacillus radicis</name>
    <name type="common">ex Gao et al. 2016</name>
    <dbReference type="NCBI Taxonomy" id="1737354"/>
    <lineage>
        <taxon>Bacteria</taxon>
        <taxon>Bacillati</taxon>
        <taxon>Bacillota</taxon>
        <taxon>Bacilli</taxon>
        <taxon>Bacillales</taxon>
        <taxon>Paenibacillaceae</taxon>
        <taxon>Paenibacillus</taxon>
    </lineage>
</organism>
<comment type="caution">
    <text evidence="3">The sequence shown here is derived from an EMBL/GenBank/DDBJ whole genome shotgun (WGS) entry which is preliminary data.</text>
</comment>
<reference evidence="3 4" key="1">
    <citation type="journal article" date="2014" name="Int. J. Syst. Evol. Microbiol.">
        <title>Complete genome sequence of Corynebacterium casei LMG S-19264T (=DSM 44701T), isolated from a smear-ripened cheese.</title>
        <authorList>
            <consortium name="US DOE Joint Genome Institute (JGI-PGF)"/>
            <person name="Walter F."/>
            <person name="Albersmeier A."/>
            <person name="Kalinowski J."/>
            <person name="Ruckert C."/>
        </authorList>
    </citation>
    <scope>NUCLEOTIDE SEQUENCE [LARGE SCALE GENOMIC DNA]</scope>
    <source>
        <strain evidence="3 4">CGMCC 1.15286</strain>
    </source>
</reference>
<feature type="transmembrane region" description="Helical" evidence="1">
    <location>
        <begin position="219"/>
        <end position="239"/>
    </location>
</feature>
<accession>A0A917HMW5</accession>
<dbReference type="InterPro" id="IPR000326">
    <property type="entry name" value="PAP2/HPO"/>
</dbReference>
<dbReference type="AlphaFoldDB" id="A0A917HMW5"/>
<keyword evidence="1" id="KW-1133">Transmembrane helix</keyword>
<keyword evidence="1" id="KW-0812">Transmembrane</keyword>
<gene>
    <name evidence="3" type="ORF">GCM10010918_46500</name>
</gene>